<evidence type="ECO:0000313" key="4">
    <source>
        <dbReference type="Proteomes" id="UP001500653"/>
    </source>
</evidence>
<protein>
    <recommendedName>
        <fullName evidence="5">DUF4064 domain-containing protein</fullName>
    </recommendedName>
</protein>
<evidence type="ECO:0008006" key="5">
    <source>
        <dbReference type="Google" id="ProtNLM"/>
    </source>
</evidence>
<reference evidence="4" key="1">
    <citation type="journal article" date="2019" name="Int. J. Syst. Evol. Microbiol.">
        <title>The Global Catalogue of Microorganisms (GCM) 10K type strain sequencing project: providing services to taxonomists for standard genome sequencing and annotation.</title>
        <authorList>
            <consortium name="The Broad Institute Genomics Platform"/>
            <consortium name="The Broad Institute Genome Sequencing Center for Infectious Disease"/>
            <person name="Wu L."/>
            <person name="Ma J."/>
        </authorList>
    </citation>
    <scope>NUCLEOTIDE SEQUENCE [LARGE SCALE GENOMIC DNA]</scope>
    <source>
        <strain evidence="4">JCM 13023</strain>
    </source>
</reference>
<evidence type="ECO:0000256" key="1">
    <source>
        <dbReference type="SAM" id="MobiDB-lite"/>
    </source>
</evidence>
<keyword evidence="2" id="KW-0472">Membrane</keyword>
<evidence type="ECO:0000313" key="3">
    <source>
        <dbReference type="EMBL" id="GAA1234699.1"/>
    </source>
</evidence>
<dbReference type="EMBL" id="BAAALN010000005">
    <property type="protein sequence ID" value="GAA1234699.1"/>
    <property type="molecule type" value="Genomic_DNA"/>
</dbReference>
<dbReference type="RefSeq" id="WP_253863453.1">
    <property type="nucleotide sequence ID" value="NZ_BAAALN010000005.1"/>
</dbReference>
<proteinExistence type="predicted"/>
<feature type="transmembrane region" description="Helical" evidence="2">
    <location>
        <begin position="150"/>
        <end position="172"/>
    </location>
</feature>
<accession>A0ABP4GRV3</accession>
<sequence>MTSEGTEHANEVAGSDSGDATEGVQPPESSPQPAESSPLPAAPSDAPAAGAGAKRSATGVLGGIAVVSSGLGLSSLIGNPLSDMLRAREEIVGQIEAGTGGGGDQIEAFYGAPWHTAALVNGVVALVAAVIGGVVLAVQARRSDSSPWVIAVALGGVVLGLLGLLVAGGMYLDLFAAQPELPTAPQLGTGG</sequence>
<keyword evidence="4" id="KW-1185">Reference proteome</keyword>
<dbReference type="Proteomes" id="UP001500653">
    <property type="component" value="Unassembled WGS sequence"/>
</dbReference>
<organism evidence="3 4">
    <name type="scientific">Prauserella halophila</name>
    <dbReference type="NCBI Taxonomy" id="185641"/>
    <lineage>
        <taxon>Bacteria</taxon>
        <taxon>Bacillati</taxon>
        <taxon>Actinomycetota</taxon>
        <taxon>Actinomycetes</taxon>
        <taxon>Pseudonocardiales</taxon>
        <taxon>Pseudonocardiaceae</taxon>
        <taxon>Prauserella</taxon>
    </lineage>
</organism>
<keyword evidence="2" id="KW-0812">Transmembrane</keyword>
<feature type="transmembrane region" description="Helical" evidence="2">
    <location>
        <begin position="118"/>
        <end position="138"/>
    </location>
</feature>
<feature type="compositionally biased region" description="Low complexity" evidence="1">
    <location>
        <begin position="25"/>
        <end position="52"/>
    </location>
</feature>
<feature type="compositionally biased region" description="Basic and acidic residues" evidence="1">
    <location>
        <begin position="1"/>
        <end position="10"/>
    </location>
</feature>
<evidence type="ECO:0000256" key="2">
    <source>
        <dbReference type="SAM" id="Phobius"/>
    </source>
</evidence>
<feature type="transmembrane region" description="Helical" evidence="2">
    <location>
        <begin position="60"/>
        <end position="78"/>
    </location>
</feature>
<name>A0ABP4GRV3_9PSEU</name>
<comment type="caution">
    <text evidence="3">The sequence shown here is derived from an EMBL/GenBank/DDBJ whole genome shotgun (WGS) entry which is preliminary data.</text>
</comment>
<feature type="region of interest" description="Disordered" evidence="1">
    <location>
        <begin position="1"/>
        <end position="52"/>
    </location>
</feature>
<gene>
    <name evidence="3" type="ORF">GCM10009676_18080</name>
</gene>
<keyword evidence="2" id="KW-1133">Transmembrane helix</keyword>